<protein>
    <submittedName>
        <fullName evidence="7">Uncharacterized protein</fullName>
    </submittedName>
</protein>
<dbReference type="PANTHER" id="PTHR12841">
    <property type="entry name" value="PROTEIN UNC-50 HOMOLOG"/>
    <property type="match status" value="1"/>
</dbReference>
<evidence type="ECO:0000256" key="6">
    <source>
        <dbReference type="SAM" id="Phobius"/>
    </source>
</evidence>
<keyword evidence="5 6" id="KW-0472">Membrane</keyword>
<dbReference type="InterPro" id="IPR007881">
    <property type="entry name" value="UNC-50"/>
</dbReference>
<comment type="subcellular location">
    <subcellularLocation>
        <location evidence="1">Membrane</location>
        <topology evidence="1">Multi-pass membrane protein</topology>
    </subcellularLocation>
</comment>
<dbReference type="EMBL" id="CAJOBR010000383">
    <property type="protein sequence ID" value="CAF4502861.1"/>
    <property type="molecule type" value="Genomic_DNA"/>
</dbReference>
<evidence type="ECO:0000256" key="5">
    <source>
        <dbReference type="ARBA" id="ARBA00023136"/>
    </source>
</evidence>
<evidence type="ECO:0000256" key="2">
    <source>
        <dbReference type="ARBA" id="ARBA00006293"/>
    </source>
</evidence>
<accession>A0A820VJZ8</accession>
<proteinExistence type="inferred from homology"/>
<dbReference type="Pfam" id="PF05216">
    <property type="entry name" value="UNC-50"/>
    <property type="match status" value="2"/>
</dbReference>
<dbReference type="PANTHER" id="PTHR12841:SF6">
    <property type="entry name" value="PROTEIN UNC-50 HOMOLOG"/>
    <property type="match status" value="1"/>
</dbReference>
<feature type="transmembrane region" description="Helical" evidence="6">
    <location>
        <begin position="94"/>
        <end position="115"/>
    </location>
</feature>
<comment type="caution">
    <text evidence="7">The sequence shown here is derived from an EMBL/GenBank/DDBJ whole genome shotgun (WGS) entry which is preliminary data.</text>
</comment>
<gene>
    <name evidence="7" type="ORF">QYT958_LOCUS4830</name>
</gene>
<dbReference type="GO" id="GO:0000139">
    <property type="term" value="C:Golgi membrane"/>
    <property type="evidence" value="ECO:0007669"/>
    <property type="project" value="TreeGrafter"/>
</dbReference>
<dbReference type="Proteomes" id="UP000663848">
    <property type="component" value="Unassembled WGS sequence"/>
</dbReference>
<organism evidence="7 8">
    <name type="scientific">Rotaria socialis</name>
    <dbReference type="NCBI Taxonomy" id="392032"/>
    <lineage>
        <taxon>Eukaryota</taxon>
        <taxon>Metazoa</taxon>
        <taxon>Spiralia</taxon>
        <taxon>Gnathifera</taxon>
        <taxon>Rotifera</taxon>
        <taxon>Eurotatoria</taxon>
        <taxon>Bdelloidea</taxon>
        <taxon>Philodinida</taxon>
        <taxon>Philodinidae</taxon>
        <taxon>Rotaria</taxon>
    </lineage>
</organism>
<keyword evidence="3 6" id="KW-0812">Transmembrane</keyword>
<evidence type="ECO:0000256" key="1">
    <source>
        <dbReference type="ARBA" id="ARBA00004141"/>
    </source>
</evidence>
<reference evidence="7" key="1">
    <citation type="submission" date="2021-02" db="EMBL/GenBank/DDBJ databases">
        <authorList>
            <person name="Nowell W R."/>
        </authorList>
    </citation>
    <scope>NUCLEOTIDE SEQUENCE</scope>
</reference>
<sequence length="133" mass="15882">MYVPMSPPPVITANNNNNSTSLDVGEHSPSTNIFDRYSAAAKRYKYLRRLLKFRQMDFEFAIWQVGHLFYAPQKVFRAFQYRKPLPFLRNVHVLLYPLTGLFLIYILSIIVRWNFTQMIVTFYEYRVGHKRLP</sequence>
<name>A0A820VJZ8_9BILA</name>
<evidence type="ECO:0000256" key="3">
    <source>
        <dbReference type="ARBA" id="ARBA00022692"/>
    </source>
</evidence>
<dbReference type="AlphaFoldDB" id="A0A820VJZ8"/>
<evidence type="ECO:0000313" key="8">
    <source>
        <dbReference type="Proteomes" id="UP000663848"/>
    </source>
</evidence>
<keyword evidence="4 6" id="KW-1133">Transmembrane helix</keyword>
<evidence type="ECO:0000256" key="4">
    <source>
        <dbReference type="ARBA" id="ARBA00022989"/>
    </source>
</evidence>
<evidence type="ECO:0000313" key="7">
    <source>
        <dbReference type="EMBL" id="CAF4502861.1"/>
    </source>
</evidence>
<comment type="similarity">
    <text evidence="2">Belongs to the unc-50 family.</text>
</comment>